<protein>
    <submittedName>
        <fullName evidence="2">Uncharacterized protein</fullName>
    </submittedName>
</protein>
<dbReference type="Proteomes" id="UP000228621">
    <property type="component" value="Unassembled WGS sequence"/>
</dbReference>
<sequence length="347" mass="39018">MNSLYLCVSLGERPLDLATIEGQTLSSSESDFPSYVTMGFRQTLYSVFAAISLPKLEGNLSIRFLDETVELRKVAVFKTQKGFMSGKQNTFVCINIIAGDKFMTKLASSPKGYRLGKNLIDALGNLSCGDALKVCAEQQSDSFIGINWYYDLSYQSDEADALNESKLTLVAFYTTAWLMLQRINRVQTSMELRPKRTGEKHHFTKSILDTRIKLLNIERFIFTKNRTKNSEVKAFCDDLVNNEEFLLKEKLDDAKQLHQSFEQHLENYTSLEQVINSEKTNGLLLLLSAGSISLTLFSASFVSVQENTLIFNLSKLMSPPVLGSLGVSVLVLVLIYLKHKVGRLQLD</sequence>
<keyword evidence="1" id="KW-1133">Transmembrane helix</keyword>
<dbReference type="OrthoDB" id="9925905at2"/>
<gene>
    <name evidence="2" type="ORF">CEX98_01975</name>
</gene>
<dbReference type="EMBL" id="NKHF01000008">
    <property type="protein sequence ID" value="PCK33288.1"/>
    <property type="molecule type" value="Genomic_DNA"/>
</dbReference>
<keyword evidence="1" id="KW-0812">Transmembrane</keyword>
<evidence type="ECO:0000256" key="1">
    <source>
        <dbReference type="SAM" id="Phobius"/>
    </source>
</evidence>
<comment type="caution">
    <text evidence="2">The sequence shown here is derived from an EMBL/GenBank/DDBJ whole genome shotgun (WGS) entry which is preliminary data.</text>
</comment>
<accession>A0A2A5JV45</accession>
<evidence type="ECO:0000313" key="3">
    <source>
        <dbReference type="Proteomes" id="UP000228621"/>
    </source>
</evidence>
<evidence type="ECO:0000313" key="2">
    <source>
        <dbReference type="EMBL" id="PCK33288.1"/>
    </source>
</evidence>
<keyword evidence="3" id="KW-1185">Reference proteome</keyword>
<keyword evidence="1" id="KW-0472">Membrane</keyword>
<feature type="transmembrane region" description="Helical" evidence="1">
    <location>
        <begin position="316"/>
        <end position="337"/>
    </location>
</feature>
<feature type="transmembrane region" description="Helical" evidence="1">
    <location>
        <begin position="283"/>
        <end position="304"/>
    </location>
</feature>
<proteinExistence type="predicted"/>
<name>A0A2A5JV45_PSEO7</name>
<organism evidence="2 3">
    <name type="scientific">Pseudoalteromonas piscicida</name>
    <dbReference type="NCBI Taxonomy" id="43662"/>
    <lineage>
        <taxon>Bacteria</taxon>
        <taxon>Pseudomonadati</taxon>
        <taxon>Pseudomonadota</taxon>
        <taxon>Gammaproteobacteria</taxon>
        <taxon>Alteromonadales</taxon>
        <taxon>Pseudoalteromonadaceae</taxon>
        <taxon>Pseudoalteromonas</taxon>
    </lineage>
</organism>
<reference evidence="3" key="1">
    <citation type="journal article" date="2019" name="Genome Announc.">
        <title>Draft Genome Sequence of Pseudoalteromonas piscicida Strain 36Y ROTHPW, an Hypersaline Seawater Isolate from the South Coast of Sonora, Mexico.</title>
        <authorList>
            <person name="Sanchez-Diaz R."/>
            <person name="Molina-Garza Z.J."/>
            <person name="Cruz-Suarez L.E."/>
            <person name="Selvin J."/>
            <person name="Kiran G.S."/>
            <person name="Ibarra-Gamez J.C."/>
            <person name="Gomez-Gil B."/>
            <person name="Galaviz-Silva L."/>
        </authorList>
    </citation>
    <scope>NUCLEOTIDE SEQUENCE [LARGE SCALE GENOMIC DNA]</scope>
    <source>
        <strain evidence="3">36Y_RITHPW</strain>
    </source>
</reference>
<dbReference type="RefSeq" id="WP_099640465.1">
    <property type="nucleotide sequence ID" value="NZ_NKHF01000008.1"/>
</dbReference>
<dbReference type="AlphaFoldDB" id="A0A2A5JV45"/>